<gene>
    <name evidence="17" type="primary">PLEST000019</name>
    <name evidence="17" type="ORF">PLESTB_000388000</name>
</gene>
<keyword evidence="10" id="KW-1133">Transmembrane helix</keyword>
<dbReference type="EMBL" id="BRXU01000003">
    <property type="protein sequence ID" value="GLC50513.1"/>
    <property type="molecule type" value="Genomic_DNA"/>
</dbReference>
<evidence type="ECO:0000256" key="12">
    <source>
        <dbReference type="ARBA" id="ARBA00023136"/>
    </source>
</evidence>
<evidence type="ECO:0000256" key="1">
    <source>
        <dbReference type="ARBA" id="ARBA00001913"/>
    </source>
</evidence>
<dbReference type="Proteomes" id="UP001165080">
    <property type="component" value="Unassembled WGS sequence"/>
</dbReference>
<protein>
    <recommendedName>
        <fullName evidence="14">sn-1-specific diacylglycerol lipase</fullName>
        <ecNumber evidence="14">3.1.1.116</ecNumber>
    </recommendedName>
</protein>
<dbReference type="GO" id="GO:0005886">
    <property type="term" value="C:plasma membrane"/>
    <property type="evidence" value="ECO:0007669"/>
    <property type="project" value="UniProtKB-SubCell"/>
</dbReference>
<organism evidence="17 18">
    <name type="scientific">Pleodorina starrii</name>
    <dbReference type="NCBI Taxonomy" id="330485"/>
    <lineage>
        <taxon>Eukaryota</taxon>
        <taxon>Viridiplantae</taxon>
        <taxon>Chlorophyta</taxon>
        <taxon>core chlorophytes</taxon>
        <taxon>Chlorophyceae</taxon>
        <taxon>CS clade</taxon>
        <taxon>Chlamydomonadales</taxon>
        <taxon>Volvocaceae</taxon>
        <taxon>Pleodorina</taxon>
    </lineage>
</organism>
<evidence type="ECO:0000256" key="4">
    <source>
        <dbReference type="ARBA" id="ARBA00022553"/>
    </source>
</evidence>
<dbReference type="GO" id="GO:0016298">
    <property type="term" value="F:lipase activity"/>
    <property type="evidence" value="ECO:0007669"/>
    <property type="project" value="TreeGrafter"/>
</dbReference>
<keyword evidence="11" id="KW-0443">Lipid metabolism</keyword>
<evidence type="ECO:0000256" key="9">
    <source>
        <dbReference type="ARBA" id="ARBA00022963"/>
    </source>
</evidence>
<keyword evidence="3" id="KW-1003">Cell membrane</keyword>
<dbReference type="GO" id="GO:0046872">
    <property type="term" value="F:metal ion binding"/>
    <property type="evidence" value="ECO:0007669"/>
    <property type="project" value="UniProtKB-KW"/>
</dbReference>
<evidence type="ECO:0000256" key="13">
    <source>
        <dbReference type="ARBA" id="ARBA00024531"/>
    </source>
</evidence>
<feature type="compositionally biased region" description="Low complexity" evidence="15">
    <location>
        <begin position="81"/>
        <end position="92"/>
    </location>
</feature>
<feature type="region of interest" description="Disordered" evidence="15">
    <location>
        <begin position="695"/>
        <end position="717"/>
    </location>
</feature>
<dbReference type="SUPFAM" id="SSF53474">
    <property type="entry name" value="alpha/beta-Hydrolases"/>
    <property type="match status" value="1"/>
</dbReference>
<sequence>MLLPRRLISCLILHRSAVRGRRLGLSQGPEALPAICRRAYVPAAHSWHSPPCAAAPLLVSSLFTCTGRSDAAKPTHRHESAGPQQPGAAAAAGHHVVLELGPVVSEPAGLEQVATTITTAGPANTIAAAAAAAAPDAVVDGSCPAASFTTTSAPSSAAEVTAGVPAARCPAINGAETTSAASAVCPNGGCGELLPGCVGSVGEAARRAQVTRRDDDDDDDGRVGSCPLQEWGSGDLNPPNASLEVMEEALYYMRFATAVYGWKMFLWMNRLHVHNCCRLCWGRSCGCCRQSSYFIRPLGPDYGPSEGCCSASKLLEREAITQLTEVPDDDILYVCYQNRVGGLLPYYIALDRQRHSVVVGVRGSLSLSDMVTDLLCEPAEYDVPGVPSTDGTGRRVLWAHRGMLQSTRAILSDIREQGVLRAVVATWPEDEAAQQQLLRQLPSERARAVAQRLRGACSGYRLVITGHSLGAGVTGLLGPLLHREFPNLRCWAFAPPGGLMSPKAAELTHGFCISVTHAKDMIPRLGVQTMEALVQQLVWVSVHSRLNKLSVMGRLILLRERPSLEQVFLGEGQELKRELQVVTDKHHDRLKDTPRCKVAQQFDGARDFVPPGHMLYVERRKPQDVEPPCCSCNVCLLDGSARNASYVCRWIQVKDLMQAGLVVSRSMFLDHLPDNTMSAMQAAVLQMRGDASPPSLSGFGGWRSGGGGHSGNGSKRAKAPAVALTVLPAAGPDAAVQTGPV</sequence>
<comment type="catalytic activity">
    <reaction evidence="13">
        <text>a 1,2-diacyl-sn-glycerol + H2O = a 2-acylglycerol + a fatty acid + H(+)</text>
        <dbReference type="Rhea" id="RHEA:33275"/>
        <dbReference type="ChEBI" id="CHEBI:15377"/>
        <dbReference type="ChEBI" id="CHEBI:15378"/>
        <dbReference type="ChEBI" id="CHEBI:17389"/>
        <dbReference type="ChEBI" id="CHEBI:17815"/>
        <dbReference type="ChEBI" id="CHEBI:28868"/>
        <dbReference type="EC" id="3.1.1.116"/>
    </reaction>
    <physiologicalReaction direction="left-to-right" evidence="13">
        <dbReference type="Rhea" id="RHEA:33276"/>
    </physiologicalReaction>
</comment>
<keyword evidence="7" id="KW-0378">Hydrolase</keyword>
<dbReference type="InterPro" id="IPR029058">
    <property type="entry name" value="AB_hydrolase_fold"/>
</dbReference>
<dbReference type="PANTHER" id="PTHR45792:SF8">
    <property type="entry name" value="DIACYLGLYCEROL LIPASE-ALPHA"/>
    <property type="match status" value="1"/>
</dbReference>
<dbReference type="GO" id="GO:0016042">
    <property type="term" value="P:lipid catabolic process"/>
    <property type="evidence" value="ECO:0007669"/>
    <property type="project" value="UniProtKB-KW"/>
</dbReference>
<feature type="domain" description="Fungal lipase-type" evidence="16">
    <location>
        <begin position="358"/>
        <end position="526"/>
    </location>
</feature>
<feature type="region of interest" description="Disordered" evidence="15">
    <location>
        <begin position="208"/>
        <end position="233"/>
    </location>
</feature>
<dbReference type="EC" id="3.1.1.116" evidence="14"/>
<feature type="region of interest" description="Disordered" evidence="15">
    <location>
        <begin position="69"/>
        <end position="92"/>
    </location>
</feature>
<evidence type="ECO:0000259" key="16">
    <source>
        <dbReference type="Pfam" id="PF01764"/>
    </source>
</evidence>
<evidence type="ECO:0000256" key="2">
    <source>
        <dbReference type="ARBA" id="ARBA00004651"/>
    </source>
</evidence>
<evidence type="ECO:0000256" key="7">
    <source>
        <dbReference type="ARBA" id="ARBA00022801"/>
    </source>
</evidence>
<dbReference type="InterPro" id="IPR002921">
    <property type="entry name" value="Fungal_lipase-type"/>
</dbReference>
<comment type="caution">
    <text evidence="17">The sequence shown here is derived from an EMBL/GenBank/DDBJ whole genome shotgun (WGS) entry which is preliminary data.</text>
</comment>
<keyword evidence="4" id="KW-0597">Phosphoprotein</keyword>
<accession>A0A9W6BEZ5</accession>
<feature type="compositionally biased region" description="Gly residues" evidence="15">
    <location>
        <begin position="698"/>
        <end position="711"/>
    </location>
</feature>
<name>A0A9W6BEZ5_9CHLO</name>
<dbReference type="PANTHER" id="PTHR45792">
    <property type="entry name" value="DIACYLGLYCEROL LIPASE HOMOLOG-RELATED"/>
    <property type="match status" value="1"/>
</dbReference>
<comment type="subcellular location">
    <subcellularLocation>
        <location evidence="2">Cell membrane</location>
        <topology evidence="2">Multi-pass membrane protein</topology>
    </subcellularLocation>
</comment>
<evidence type="ECO:0000256" key="11">
    <source>
        <dbReference type="ARBA" id="ARBA00023098"/>
    </source>
</evidence>
<dbReference type="InterPro" id="IPR052214">
    <property type="entry name" value="DAG_Lipase-Related"/>
</dbReference>
<keyword evidence="5" id="KW-0812">Transmembrane</keyword>
<evidence type="ECO:0000256" key="10">
    <source>
        <dbReference type="ARBA" id="ARBA00022989"/>
    </source>
</evidence>
<proteinExistence type="predicted"/>
<evidence type="ECO:0000256" key="14">
    <source>
        <dbReference type="ARBA" id="ARBA00026104"/>
    </source>
</evidence>
<keyword evidence="9" id="KW-0442">Lipid degradation</keyword>
<evidence type="ECO:0000313" key="18">
    <source>
        <dbReference type="Proteomes" id="UP001165080"/>
    </source>
</evidence>
<dbReference type="Pfam" id="PF01764">
    <property type="entry name" value="Lipase_3"/>
    <property type="match status" value="1"/>
</dbReference>
<keyword evidence="8" id="KW-0106">Calcium</keyword>
<evidence type="ECO:0000256" key="15">
    <source>
        <dbReference type="SAM" id="MobiDB-lite"/>
    </source>
</evidence>
<dbReference type="CDD" id="cd00519">
    <property type="entry name" value="Lipase_3"/>
    <property type="match status" value="1"/>
</dbReference>
<keyword evidence="18" id="KW-1185">Reference proteome</keyword>
<evidence type="ECO:0000256" key="3">
    <source>
        <dbReference type="ARBA" id="ARBA00022475"/>
    </source>
</evidence>
<evidence type="ECO:0000256" key="6">
    <source>
        <dbReference type="ARBA" id="ARBA00022723"/>
    </source>
</evidence>
<comment type="cofactor">
    <cofactor evidence="1">
        <name>Ca(2+)</name>
        <dbReference type="ChEBI" id="CHEBI:29108"/>
    </cofactor>
</comment>
<dbReference type="AlphaFoldDB" id="A0A9W6BEZ5"/>
<keyword evidence="12" id="KW-0472">Membrane</keyword>
<evidence type="ECO:0000256" key="5">
    <source>
        <dbReference type="ARBA" id="ARBA00022692"/>
    </source>
</evidence>
<keyword evidence="6" id="KW-0479">Metal-binding</keyword>
<feature type="compositionally biased region" description="Basic and acidic residues" evidence="15">
    <location>
        <begin position="70"/>
        <end position="80"/>
    </location>
</feature>
<dbReference type="Gene3D" id="3.40.50.1820">
    <property type="entry name" value="alpha/beta hydrolase"/>
    <property type="match status" value="1"/>
</dbReference>
<reference evidence="17 18" key="1">
    <citation type="journal article" date="2023" name="Commun. Biol.">
        <title>Reorganization of the ancestral sex-determining regions during the evolution of trioecy in Pleodorina starrii.</title>
        <authorList>
            <person name="Takahashi K."/>
            <person name="Suzuki S."/>
            <person name="Kawai-Toyooka H."/>
            <person name="Yamamoto K."/>
            <person name="Hamaji T."/>
            <person name="Ootsuki R."/>
            <person name="Yamaguchi H."/>
            <person name="Kawachi M."/>
            <person name="Higashiyama T."/>
            <person name="Nozaki H."/>
        </authorList>
    </citation>
    <scope>NUCLEOTIDE SEQUENCE [LARGE SCALE GENOMIC DNA]</scope>
    <source>
        <strain evidence="17 18">NIES-4479</strain>
    </source>
</reference>
<evidence type="ECO:0000313" key="17">
    <source>
        <dbReference type="EMBL" id="GLC50513.1"/>
    </source>
</evidence>
<evidence type="ECO:0000256" key="8">
    <source>
        <dbReference type="ARBA" id="ARBA00022837"/>
    </source>
</evidence>